<dbReference type="CDD" id="cd02553">
    <property type="entry name" value="PseudoU_synth_RsuA"/>
    <property type="match status" value="1"/>
</dbReference>
<dbReference type="STRING" id="908337.HMPREF9257_1124"/>
<protein>
    <recommendedName>
        <fullName evidence="5">Pseudouridine synthase</fullName>
        <ecNumber evidence="5">5.4.99.-</ecNumber>
    </recommendedName>
</protein>
<evidence type="ECO:0000256" key="2">
    <source>
        <dbReference type="ARBA" id="ARBA00022884"/>
    </source>
</evidence>
<evidence type="ECO:0000259" key="6">
    <source>
        <dbReference type="SMART" id="SM00363"/>
    </source>
</evidence>
<dbReference type="InterPro" id="IPR020103">
    <property type="entry name" value="PsdUridine_synth_cat_dom_sf"/>
</dbReference>
<dbReference type="Gene3D" id="3.30.70.580">
    <property type="entry name" value="Pseudouridine synthase I, catalytic domain, N-terminal subdomain"/>
    <property type="match status" value="1"/>
</dbReference>
<dbReference type="Gene3D" id="3.30.70.1560">
    <property type="entry name" value="Alpha-L RNA-binding motif"/>
    <property type="match status" value="1"/>
</dbReference>
<keyword evidence="8" id="KW-1185">Reference proteome</keyword>
<evidence type="ECO:0000256" key="4">
    <source>
        <dbReference type="PROSITE-ProRule" id="PRU00182"/>
    </source>
</evidence>
<dbReference type="GO" id="GO:0000455">
    <property type="term" value="P:enzyme-directed rRNA pseudouridine synthesis"/>
    <property type="evidence" value="ECO:0007669"/>
    <property type="project" value="UniProtKB-ARBA"/>
</dbReference>
<name>E4KNA4_9LACT</name>
<dbReference type="SMART" id="SM00363">
    <property type="entry name" value="S4"/>
    <property type="match status" value="1"/>
</dbReference>
<comment type="similarity">
    <text evidence="1 5">Belongs to the pseudouridine synthase RsuA family.</text>
</comment>
<evidence type="ECO:0000256" key="1">
    <source>
        <dbReference type="ARBA" id="ARBA00008348"/>
    </source>
</evidence>
<proteinExistence type="inferred from homology"/>
<dbReference type="InterPro" id="IPR036986">
    <property type="entry name" value="S4_RNA-bd_sf"/>
</dbReference>
<dbReference type="InterPro" id="IPR042092">
    <property type="entry name" value="PsdUridine_s_RsuA/RluB/E/F_cat"/>
</dbReference>
<dbReference type="EMBL" id="AENN01000009">
    <property type="protein sequence ID" value="EFR31581.1"/>
    <property type="molecule type" value="Genomic_DNA"/>
</dbReference>
<evidence type="ECO:0000256" key="5">
    <source>
        <dbReference type="RuleBase" id="RU003887"/>
    </source>
</evidence>
<dbReference type="AlphaFoldDB" id="E4KNA4"/>
<dbReference type="GO" id="GO:0005829">
    <property type="term" value="C:cytosol"/>
    <property type="evidence" value="ECO:0007669"/>
    <property type="project" value="UniProtKB-ARBA"/>
</dbReference>
<dbReference type="CDD" id="cd00165">
    <property type="entry name" value="S4"/>
    <property type="match status" value="1"/>
</dbReference>
<keyword evidence="2 4" id="KW-0694">RNA-binding</keyword>
<dbReference type="PANTHER" id="PTHR47683">
    <property type="entry name" value="PSEUDOURIDINE SYNTHASE FAMILY PROTEIN-RELATED"/>
    <property type="match status" value="1"/>
</dbReference>
<dbReference type="InterPro" id="IPR020094">
    <property type="entry name" value="TruA/RsuA/RluB/E/F_N"/>
</dbReference>
<dbReference type="SUPFAM" id="SSF55120">
    <property type="entry name" value="Pseudouridine synthase"/>
    <property type="match status" value="1"/>
</dbReference>
<dbReference type="Gene3D" id="3.10.290.10">
    <property type="entry name" value="RNA-binding S4 domain"/>
    <property type="match status" value="1"/>
</dbReference>
<gene>
    <name evidence="7" type="primary">rsuA</name>
    <name evidence="7" type="ORF">HMPREF9257_1124</name>
</gene>
<feature type="domain" description="RNA-binding S4" evidence="6">
    <location>
        <begin position="2"/>
        <end position="62"/>
    </location>
</feature>
<dbReference type="FunFam" id="3.30.70.1560:FF:000001">
    <property type="entry name" value="Pseudouridine synthase"/>
    <property type="match status" value="1"/>
</dbReference>
<organism evidence="7 8">
    <name type="scientific">Eremococcus coleocola ACS-139-V-Col8</name>
    <dbReference type="NCBI Taxonomy" id="908337"/>
    <lineage>
        <taxon>Bacteria</taxon>
        <taxon>Bacillati</taxon>
        <taxon>Bacillota</taxon>
        <taxon>Bacilli</taxon>
        <taxon>Lactobacillales</taxon>
        <taxon>Aerococcaceae</taxon>
        <taxon>Eremococcus</taxon>
    </lineage>
</organism>
<evidence type="ECO:0000256" key="3">
    <source>
        <dbReference type="ARBA" id="ARBA00023235"/>
    </source>
</evidence>
<dbReference type="Pfam" id="PF01479">
    <property type="entry name" value="S4"/>
    <property type="match status" value="1"/>
</dbReference>
<dbReference type="InterPro" id="IPR050343">
    <property type="entry name" value="RsuA_PseudoU_synthase"/>
</dbReference>
<dbReference type="NCBIfam" id="TIGR00093">
    <property type="entry name" value="pseudouridine synthase"/>
    <property type="match status" value="1"/>
</dbReference>
<keyword evidence="3 5" id="KW-0413">Isomerase</keyword>
<sequence>MMRLDKFLATLGLGSRKEVKKLITSGQIQVNDVTVTKVNHGVDEDHDQVAYLGQELVYQAYYYVMLNKPDGLVSATEDKMHETVIDWVALDFDHVDLFPVGRLDIDTTGLLLLTNNGQLAHQLLSPKKHVAKTYQALVTGQVSEVDIAAFAAGIRLKDFTAQAAELEILDYDPDKDQSLTKVTIHEGKFHQVKRMFLARDHEVLHLHRVSMGPLDLDPDLDLGQYRELTAAECDLLRPYGLE</sequence>
<dbReference type="PROSITE" id="PS01149">
    <property type="entry name" value="PSI_RSU"/>
    <property type="match status" value="1"/>
</dbReference>
<dbReference type="Proteomes" id="UP000005990">
    <property type="component" value="Unassembled WGS sequence"/>
</dbReference>
<dbReference type="EC" id="5.4.99.-" evidence="5"/>
<dbReference type="GO" id="GO:0120159">
    <property type="term" value="F:rRNA pseudouridine synthase activity"/>
    <property type="evidence" value="ECO:0007669"/>
    <property type="project" value="UniProtKB-ARBA"/>
</dbReference>
<dbReference type="PANTHER" id="PTHR47683:SF4">
    <property type="entry name" value="PSEUDOURIDINE SYNTHASE"/>
    <property type="match status" value="1"/>
</dbReference>
<evidence type="ECO:0000313" key="8">
    <source>
        <dbReference type="Proteomes" id="UP000005990"/>
    </source>
</evidence>
<dbReference type="InterPro" id="IPR006145">
    <property type="entry name" value="PsdUridine_synth_RsuA/RluA"/>
</dbReference>
<accession>E4KNA4</accession>
<dbReference type="SUPFAM" id="SSF55174">
    <property type="entry name" value="Alpha-L RNA-binding motif"/>
    <property type="match status" value="1"/>
</dbReference>
<dbReference type="GO" id="GO:0003723">
    <property type="term" value="F:RNA binding"/>
    <property type="evidence" value="ECO:0007669"/>
    <property type="project" value="UniProtKB-KW"/>
</dbReference>
<evidence type="ECO:0000313" key="7">
    <source>
        <dbReference type="EMBL" id="EFR31581.1"/>
    </source>
</evidence>
<dbReference type="Pfam" id="PF00849">
    <property type="entry name" value="PseudoU_synth_2"/>
    <property type="match status" value="1"/>
</dbReference>
<dbReference type="InterPro" id="IPR002942">
    <property type="entry name" value="S4_RNA-bd"/>
</dbReference>
<dbReference type="eggNOG" id="COG1187">
    <property type="taxonomic scope" value="Bacteria"/>
</dbReference>
<dbReference type="InterPro" id="IPR018496">
    <property type="entry name" value="PsdUridine_synth_RsuA/RluB_CS"/>
</dbReference>
<reference evidence="7 8" key="1">
    <citation type="submission" date="2010-10" db="EMBL/GenBank/DDBJ databases">
        <authorList>
            <person name="Durkin A.S."/>
            <person name="Madupu R."/>
            <person name="Torralba M."/>
            <person name="Gillis M."/>
            <person name="Methe B."/>
            <person name="Sutton G."/>
            <person name="Nelson K.E."/>
        </authorList>
    </citation>
    <scope>NUCLEOTIDE SEQUENCE [LARGE SCALE GENOMIC DNA]</scope>
    <source>
        <strain evidence="7 8">ACS-139-V-Col8</strain>
    </source>
</reference>
<comment type="caution">
    <text evidence="7">The sequence shown here is derived from an EMBL/GenBank/DDBJ whole genome shotgun (WGS) entry which is preliminary data.</text>
</comment>
<dbReference type="PROSITE" id="PS50889">
    <property type="entry name" value="S4"/>
    <property type="match status" value="1"/>
</dbReference>
<dbReference type="InterPro" id="IPR000748">
    <property type="entry name" value="PsdUridine_synth_RsuA/RluB/E/F"/>
</dbReference>